<organism evidence="2 3">
    <name type="scientific">Triticum urartu</name>
    <name type="common">Red wild einkorn</name>
    <name type="synonym">Crithodium urartu</name>
    <dbReference type="NCBI Taxonomy" id="4572"/>
    <lineage>
        <taxon>Eukaryota</taxon>
        <taxon>Viridiplantae</taxon>
        <taxon>Streptophyta</taxon>
        <taxon>Embryophyta</taxon>
        <taxon>Tracheophyta</taxon>
        <taxon>Spermatophyta</taxon>
        <taxon>Magnoliopsida</taxon>
        <taxon>Liliopsida</taxon>
        <taxon>Poales</taxon>
        <taxon>Poaceae</taxon>
        <taxon>BOP clade</taxon>
        <taxon>Pooideae</taxon>
        <taxon>Triticodae</taxon>
        <taxon>Triticeae</taxon>
        <taxon>Triticinae</taxon>
        <taxon>Triticum</taxon>
    </lineage>
</organism>
<reference evidence="2" key="3">
    <citation type="submission" date="2022-06" db="UniProtKB">
        <authorList>
            <consortium name="EnsemblPlants"/>
        </authorList>
    </citation>
    <scope>IDENTIFICATION</scope>
</reference>
<dbReference type="EnsemblPlants" id="TuG1812G0100001856.01.T03">
    <property type="protein sequence ID" value="TuG1812G0100001856.01.T03"/>
    <property type="gene ID" value="TuG1812G0100001856.01"/>
</dbReference>
<dbReference type="EnsemblPlants" id="TuG1812G0100001856.01.T04">
    <property type="protein sequence ID" value="TuG1812G0100001856.01.T04"/>
    <property type="gene ID" value="TuG1812G0100001856.01"/>
</dbReference>
<name>A0A8R7K1L5_TRIUA</name>
<dbReference type="Gramene" id="TuG1812G0100001856.01.T03">
    <property type="protein sequence ID" value="TuG1812G0100001856.01.T03"/>
    <property type="gene ID" value="TuG1812G0100001856.01"/>
</dbReference>
<dbReference type="AlphaFoldDB" id="A0A8R7K1L5"/>
<dbReference type="Gramene" id="TuG1812G0100001856.01.T02">
    <property type="protein sequence ID" value="TuG1812G0100001856.01.T02"/>
    <property type="gene ID" value="TuG1812G0100001856.01"/>
</dbReference>
<feature type="compositionally biased region" description="Basic and acidic residues" evidence="1">
    <location>
        <begin position="1"/>
        <end position="10"/>
    </location>
</feature>
<proteinExistence type="predicted"/>
<reference evidence="2" key="2">
    <citation type="submission" date="2018-03" db="EMBL/GenBank/DDBJ databases">
        <title>The Triticum urartu genome reveals the dynamic nature of wheat genome evolution.</title>
        <authorList>
            <person name="Ling H."/>
            <person name="Ma B."/>
            <person name="Shi X."/>
            <person name="Liu H."/>
            <person name="Dong L."/>
            <person name="Sun H."/>
            <person name="Cao Y."/>
            <person name="Gao Q."/>
            <person name="Zheng S."/>
            <person name="Li Y."/>
            <person name="Yu Y."/>
            <person name="Du H."/>
            <person name="Qi M."/>
            <person name="Li Y."/>
            <person name="Yu H."/>
            <person name="Cui Y."/>
            <person name="Wang N."/>
            <person name="Chen C."/>
            <person name="Wu H."/>
            <person name="Zhao Y."/>
            <person name="Zhang J."/>
            <person name="Li Y."/>
            <person name="Zhou W."/>
            <person name="Zhang B."/>
            <person name="Hu W."/>
            <person name="Eijk M."/>
            <person name="Tang J."/>
            <person name="Witsenboer H."/>
            <person name="Zhao S."/>
            <person name="Li Z."/>
            <person name="Zhang A."/>
            <person name="Wang D."/>
            <person name="Liang C."/>
        </authorList>
    </citation>
    <scope>NUCLEOTIDE SEQUENCE [LARGE SCALE GENOMIC DNA]</scope>
    <source>
        <strain evidence="2">cv. G1812</strain>
    </source>
</reference>
<reference evidence="3" key="1">
    <citation type="journal article" date="2013" name="Nature">
        <title>Draft genome of the wheat A-genome progenitor Triticum urartu.</title>
        <authorList>
            <person name="Ling H.Q."/>
            <person name="Zhao S."/>
            <person name="Liu D."/>
            <person name="Wang J."/>
            <person name="Sun H."/>
            <person name="Zhang C."/>
            <person name="Fan H."/>
            <person name="Li D."/>
            <person name="Dong L."/>
            <person name="Tao Y."/>
            <person name="Gao C."/>
            <person name="Wu H."/>
            <person name="Li Y."/>
            <person name="Cui Y."/>
            <person name="Guo X."/>
            <person name="Zheng S."/>
            <person name="Wang B."/>
            <person name="Yu K."/>
            <person name="Liang Q."/>
            <person name="Yang W."/>
            <person name="Lou X."/>
            <person name="Chen J."/>
            <person name="Feng M."/>
            <person name="Jian J."/>
            <person name="Zhang X."/>
            <person name="Luo G."/>
            <person name="Jiang Y."/>
            <person name="Liu J."/>
            <person name="Wang Z."/>
            <person name="Sha Y."/>
            <person name="Zhang B."/>
            <person name="Wu H."/>
            <person name="Tang D."/>
            <person name="Shen Q."/>
            <person name="Xue P."/>
            <person name="Zou S."/>
            <person name="Wang X."/>
            <person name="Liu X."/>
            <person name="Wang F."/>
            <person name="Yang Y."/>
            <person name="An X."/>
            <person name="Dong Z."/>
            <person name="Zhang K."/>
            <person name="Zhang X."/>
            <person name="Luo M.C."/>
            <person name="Dvorak J."/>
            <person name="Tong Y."/>
            <person name="Wang J."/>
            <person name="Yang H."/>
            <person name="Li Z."/>
            <person name="Wang D."/>
            <person name="Zhang A."/>
            <person name="Wang J."/>
        </authorList>
    </citation>
    <scope>NUCLEOTIDE SEQUENCE</scope>
    <source>
        <strain evidence="3">cv. G1812</strain>
    </source>
</reference>
<dbReference type="Gramene" id="TuG1812G0100001856.01.T04">
    <property type="protein sequence ID" value="TuG1812G0100001856.01.T04"/>
    <property type="gene ID" value="TuG1812G0100001856.01"/>
</dbReference>
<keyword evidence="3" id="KW-1185">Reference proteome</keyword>
<evidence type="ECO:0000313" key="3">
    <source>
        <dbReference type="Proteomes" id="UP000015106"/>
    </source>
</evidence>
<dbReference type="EnsemblPlants" id="TuG1812G0100001856.01.T01">
    <property type="protein sequence ID" value="TuG1812G0100001856.01.T01"/>
    <property type="gene ID" value="TuG1812G0100001856.01"/>
</dbReference>
<evidence type="ECO:0000256" key="1">
    <source>
        <dbReference type="SAM" id="MobiDB-lite"/>
    </source>
</evidence>
<dbReference type="EnsemblPlants" id="TuG1812G0100001856.01.T02">
    <property type="protein sequence ID" value="TuG1812G0100001856.01.T02"/>
    <property type="gene ID" value="TuG1812G0100001856.01"/>
</dbReference>
<protein>
    <submittedName>
        <fullName evidence="2">Uncharacterized protein</fullName>
    </submittedName>
</protein>
<dbReference type="Gramene" id="TuG1812G0100001856.01.T01">
    <property type="protein sequence ID" value="TuG1812G0100001856.01.T01"/>
    <property type="gene ID" value="TuG1812G0100001856.01"/>
</dbReference>
<dbReference type="Proteomes" id="UP000015106">
    <property type="component" value="Chromosome 1"/>
</dbReference>
<sequence length="136" mass="15148">PSRFAKEKNTTTHARARLLSLSPIKSPPPPPTPAASGDLQRRAACPRAPHGPRLPSLRLDSPLPDSTARSQPHPVARVSGRASPARLRRPQMQMEHAMRFPHPPRSPPSRASSRIWDAMDMQLLKDFLLKHLVHHV</sequence>
<accession>A0A8R7K1L5</accession>
<feature type="compositionally biased region" description="Low complexity" evidence="1">
    <location>
        <begin position="53"/>
        <end position="66"/>
    </location>
</feature>
<evidence type="ECO:0000313" key="2">
    <source>
        <dbReference type="EnsemblPlants" id="TuG1812G0100001856.01.T02"/>
    </source>
</evidence>
<feature type="region of interest" description="Disordered" evidence="1">
    <location>
        <begin position="1"/>
        <end position="112"/>
    </location>
</feature>